<accession>A0ABV8UD70</accession>
<dbReference type="Pfam" id="PF07883">
    <property type="entry name" value="Cupin_2"/>
    <property type="match status" value="1"/>
</dbReference>
<dbReference type="EMBL" id="JBHSCR010000014">
    <property type="protein sequence ID" value="MFC4348824.1"/>
    <property type="molecule type" value="Genomic_DNA"/>
</dbReference>
<feature type="chain" id="PRO_5045691872" evidence="1">
    <location>
        <begin position="21"/>
        <end position="137"/>
    </location>
</feature>
<keyword evidence="1" id="KW-0732">Signal</keyword>
<feature type="domain" description="Cupin type-2" evidence="2">
    <location>
        <begin position="52"/>
        <end position="119"/>
    </location>
</feature>
<proteinExistence type="predicted"/>
<dbReference type="RefSeq" id="WP_068143408.1">
    <property type="nucleotide sequence ID" value="NZ_JBHSCR010000014.1"/>
</dbReference>
<evidence type="ECO:0000256" key="1">
    <source>
        <dbReference type="SAM" id="SignalP"/>
    </source>
</evidence>
<dbReference type="Gene3D" id="2.60.120.10">
    <property type="entry name" value="Jelly Rolls"/>
    <property type="match status" value="1"/>
</dbReference>
<dbReference type="InterPro" id="IPR011051">
    <property type="entry name" value="RmlC_Cupin_sf"/>
</dbReference>
<dbReference type="Proteomes" id="UP001595776">
    <property type="component" value="Unassembled WGS sequence"/>
</dbReference>
<comment type="caution">
    <text evidence="3">The sequence shown here is derived from an EMBL/GenBank/DDBJ whole genome shotgun (WGS) entry which is preliminary data.</text>
</comment>
<name>A0ABV8UD70_9PROT</name>
<gene>
    <name evidence="3" type="ORF">ACFO5Q_13300</name>
</gene>
<feature type="signal peptide" evidence="1">
    <location>
        <begin position="1"/>
        <end position="20"/>
    </location>
</feature>
<protein>
    <submittedName>
        <fullName evidence="3">Cupin domain-containing protein</fullName>
    </submittedName>
</protein>
<dbReference type="InterPro" id="IPR014710">
    <property type="entry name" value="RmlC-like_jellyroll"/>
</dbReference>
<dbReference type="SUPFAM" id="SSF51182">
    <property type="entry name" value="RmlC-like cupins"/>
    <property type="match status" value="1"/>
</dbReference>
<sequence>MKTTAMALAVSMFVAGPAIAGADVKLKGTEDVLGNKIGYPEGQAEITGVDVVQKPGECNGWHSHPVPTFGLVKSGELTVTYATGEVKLFKAGDMLIEAQHVAHEGCNTGNADLEVLVFYAGSKGVPNTNMREDERPQ</sequence>
<keyword evidence="4" id="KW-1185">Reference proteome</keyword>
<reference evidence="4" key="1">
    <citation type="journal article" date="2019" name="Int. J. Syst. Evol. Microbiol.">
        <title>The Global Catalogue of Microorganisms (GCM) 10K type strain sequencing project: providing services to taxonomists for standard genome sequencing and annotation.</title>
        <authorList>
            <consortium name="The Broad Institute Genomics Platform"/>
            <consortium name="The Broad Institute Genome Sequencing Center for Infectious Disease"/>
            <person name="Wu L."/>
            <person name="Ma J."/>
        </authorList>
    </citation>
    <scope>NUCLEOTIDE SEQUENCE [LARGE SCALE GENOMIC DNA]</scope>
    <source>
        <strain evidence="4">CGMCC 1.15304</strain>
    </source>
</reference>
<organism evidence="3 4">
    <name type="scientific">Kordiimonas lipolytica</name>
    <dbReference type="NCBI Taxonomy" id="1662421"/>
    <lineage>
        <taxon>Bacteria</taxon>
        <taxon>Pseudomonadati</taxon>
        <taxon>Pseudomonadota</taxon>
        <taxon>Alphaproteobacteria</taxon>
        <taxon>Kordiimonadales</taxon>
        <taxon>Kordiimonadaceae</taxon>
        <taxon>Kordiimonas</taxon>
    </lineage>
</organism>
<evidence type="ECO:0000259" key="2">
    <source>
        <dbReference type="Pfam" id="PF07883"/>
    </source>
</evidence>
<dbReference type="CDD" id="cd02236">
    <property type="entry name" value="cupin_CV2614-like"/>
    <property type="match status" value="1"/>
</dbReference>
<evidence type="ECO:0000313" key="4">
    <source>
        <dbReference type="Proteomes" id="UP001595776"/>
    </source>
</evidence>
<dbReference type="InterPro" id="IPR013096">
    <property type="entry name" value="Cupin_2"/>
</dbReference>
<evidence type="ECO:0000313" key="3">
    <source>
        <dbReference type="EMBL" id="MFC4348824.1"/>
    </source>
</evidence>